<evidence type="ECO:0000256" key="2">
    <source>
        <dbReference type="SAM" id="Phobius"/>
    </source>
</evidence>
<keyword evidence="4" id="KW-1185">Reference proteome</keyword>
<dbReference type="KEGG" id="mpp:MICPUCDRAFT_70228"/>
<dbReference type="Proteomes" id="UP000001876">
    <property type="component" value="Unassembled WGS sequence"/>
</dbReference>
<dbReference type="RefSeq" id="XP_003054795.1">
    <property type="nucleotide sequence ID" value="XM_003054749.1"/>
</dbReference>
<evidence type="ECO:0000256" key="1">
    <source>
        <dbReference type="SAM" id="MobiDB-lite"/>
    </source>
</evidence>
<proteinExistence type="predicted"/>
<feature type="region of interest" description="Disordered" evidence="1">
    <location>
        <begin position="1"/>
        <end position="34"/>
    </location>
</feature>
<feature type="transmembrane region" description="Helical" evidence="2">
    <location>
        <begin position="207"/>
        <end position="229"/>
    </location>
</feature>
<dbReference type="GeneID" id="9680599"/>
<dbReference type="OrthoDB" id="496380at2759"/>
<evidence type="ECO:0000313" key="3">
    <source>
        <dbReference type="EMBL" id="EEH60047.1"/>
    </source>
</evidence>
<keyword evidence="2" id="KW-0472">Membrane</keyword>
<organism evidence="4">
    <name type="scientific">Micromonas pusilla (strain CCMP1545)</name>
    <name type="common">Picoplanktonic green alga</name>
    <dbReference type="NCBI Taxonomy" id="564608"/>
    <lineage>
        <taxon>Eukaryota</taxon>
        <taxon>Viridiplantae</taxon>
        <taxon>Chlorophyta</taxon>
        <taxon>Mamiellophyceae</taxon>
        <taxon>Mamiellales</taxon>
        <taxon>Mamiellaceae</taxon>
        <taxon>Micromonas</taxon>
    </lineage>
</organism>
<dbReference type="AlphaFoldDB" id="C1MGL3"/>
<evidence type="ECO:0000313" key="4">
    <source>
        <dbReference type="Proteomes" id="UP000001876"/>
    </source>
</evidence>
<dbReference type="EMBL" id="GG663735">
    <property type="protein sequence ID" value="EEH60047.1"/>
    <property type="molecule type" value="Genomic_DNA"/>
</dbReference>
<reference evidence="3 4" key="1">
    <citation type="journal article" date="2009" name="Science">
        <title>Green evolution and dynamic adaptations revealed by genomes of the marine picoeukaryotes Micromonas.</title>
        <authorList>
            <person name="Worden A.Z."/>
            <person name="Lee J.H."/>
            <person name="Mock T."/>
            <person name="Rouze P."/>
            <person name="Simmons M.P."/>
            <person name="Aerts A.L."/>
            <person name="Allen A.E."/>
            <person name="Cuvelier M.L."/>
            <person name="Derelle E."/>
            <person name="Everett M.V."/>
            <person name="Foulon E."/>
            <person name="Grimwood J."/>
            <person name="Gundlach H."/>
            <person name="Henrissat B."/>
            <person name="Napoli C."/>
            <person name="McDonald S.M."/>
            <person name="Parker M.S."/>
            <person name="Rombauts S."/>
            <person name="Salamov A."/>
            <person name="Von Dassow P."/>
            <person name="Badger J.H."/>
            <person name="Coutinho P.M."/>
            <person name="Demir E."/>
            <person name="Dubchak I."/>
            <person name="Gentemann C."/>
            <person name="Eikrem W."/>
            <person name="Gready J.E."/>
            <person name="John U."/>
            <person name="Lanier W."/>
            <person name="Lindquist E.A."/>
            <person name="Lucas S."/>
            <person name="Mayer K.F."/>
            <person name="Moreau H."/>
            <person name="Not F."/>
            <person name="Otillar R."/>
            <person name="Panaud O."/>
            <person name="Pangilinan J."/>
            <person name="Paulsen I."/>
            <person name="Piegu B."/>
            <person name="Poliakov A."/>
            <person name="Robbens S."/>
            <person name="Schmutz J."/>
            <person name="Toulza E."/>
            <person name="Wyss T."/>
            <person name="Zelensky A."/>
            <person name="Zhou K."/>
            <person name="Armbrust E.V."/>
            <person name="Bhattacharya D."/>
            <person name="Goodenough U.W."/>
            <person name="Van de Peer Y."/>
            <person name="Grigoriev I.V."/>
        </authorList>
    </citation>
    <scope>NUCLEOTIDE SEQUENCE [LARGE SCALE GENOMIC DNA]</scope>
    <source>
        <strain evidence="3 4">CCMP1545</strain>
    </source>
</reference>
<sequence length="237" mass="25043">MSSSSCATMSPSSRVRVSPARSPRRSTTSAIRRRTMTIVAKATSPAALKSAASPATATSPATAPAVKAEKGEFVFEAPNQYGYFDSAIEAAETKRAKRLEQGYVPITGLSADEEASRYARLCSKHPTAARCAEGFSKKIVTKPATQSMVNGSMVRSDGIILVPGNREDLITWALDPKMSGDTLGLLLPTLFVIIGAQLKQVAGVPEYVSGAVGITTKIIATCLVALYWLPDFTAGIQ</sequence>
<accession>C1MGL3</accession>
<keyword evidence="2" id="KW-1133">Transmembrane helix</keyword>
<name>C1MGL3_MICPC</name>
<keyword evidence="2" id="KW-0812">Transmembrane</keyword>
<protein>
    <submittedName>
        <fullName evidence="3">Predicted protein</fullName>
    </submittedName>
</protein>
<gene>
    <name evidence="3" type="ORF">MICPUCDRAFT_70228</name>
</gene>
<dbReference type="OMA" id="LDPKMSG"/>